<organism evidence="2 3">
    <name type="scientific">Blautia hominis</name>
    <dbReference type="NCBI Taxonomy" id="2025493"/>
    <lineage>
        <taxon>Bacteria</taxon>
        <taxon>Bacillati</taxon>
        <taxon>Bacillota</taxon>
        <taxon>Clostridia</taxon>
        <taxon>Lachnospirales</taxon>
        <taxon>Lachnospiraceae</taxon>
        <taxon>Blautia</taxon>
    </lineage>
</organism>
<keyword evidence="1" id="KW-1133">Transmembrane helix</keyword>
<dbReference type="Proteomes" id="UP001600943">
    <property type="component" value="Unassembled WGS sequence"/>
</dbReference>
<keyword evidence="1" id="KW-0472">Membrane</keyword>
<protein>
    <submittedName>
        <fullName evidence="2">Uncharacterized protein</fullName>
    </submittedName>
</protein>
<evidence type="ECO:0000256" key="1">
    <source>
        <dbReference type="SAM" id="Phobius"/>
    </source>
</evidence>
<sequence length="186" mass="20018">MENRQDNGYSGGAVLFNQILGVLGVAGGFAAAFVFGGTALHCTGDGKTELDIVVTLYILAVMAAVIVINGLLRFRLIHEMREYIPIIASDPDGSVKNLSLRMGIPEDVAVKRLRKMLRKGYIKGAYYDASTGRFVFLHSIHIPGQKTTNVLGTSTVVVECGNCGVLNHVNRGSVKKCDFCGEKIQG</sequence>
<feature type="transmembrane region" description="Helical" evidence="1">
    <location>
        <begin position="52"/>
        <end position="72"/>
    </location>
</feature>
<name>A0ABQ0BHI1_9FIRM</name>
<feature type="transmembrane region" description="Helical" evidence="1">
    <location>
        <begin position="12"/>
        <end position="40"/>
    </location>
</feature>
<reference evidence="2 3" key="1">
    <citation type="submission" date="2024-04" db="EMBL/GenBank/DDBJ databases">
        <title>Defined microbial consortia suppress multidrug-resistant proinflammatory Enterobacteriaceae via ecological control.</title>
        <authorList>
            <person name="Furuichi M."/>
            <person name="Kawaguchi T."/>
            <person name="Pust M."/>
            <person name="Yasuma K."/>
            <person name="Plichta D."/>
            <person name="Hasegawa N."/>
            <person name="Ohya T."/>
            <person name="Bhattarai S."/>
            <person name="Sasajima S."/>
            <person name="Aoto Y."/>
            <person name="Tuganbaev T."/>
            <person name="Yaginuma M."/>
            <person name="Ueda M."/>
            <person name="Okahashi N."/>
            <person name="Amafuji K."/>
            <person name="Kiridooshi Y."/>
            <person name="Sugita K."/>
            <person name="Strazar M."/>
            <person name="Skelly A."/>
            <person name="Suda W."/>
            <person name="Hattori M."/>
            <person name="Nakamoto N."/>
            <person name="Caballero S."/>
            <person name="Norman J."/>
            <person name="Olle B."/>
            <person name="Tanoue T."/>
            <person name="Arita M."/>
            <person name="Bucci V."/>
            <person name="Atarashi K."/>
            <person name="Xavier R."/>
            <person name="Honda K."/>
        </authorList>
    </citation>
    <scope>NUCLEOTIDE SEQUENCE [LARGE SCALE GENOMIC DNA]</scope>
    <source>
        <strain evidence="3">k04-0078-D8-1</strain>
    </source>
</reference>
<evidence type="ECO:0000313" key="2">
    <source>
        <dbReference type="EMBL" id="GAA6410902.1"/>
    </source>
</evidence>
<keyword evidence="3" id="KW-1185">Reference proteome</keyword>
<gene>
    <name evidence="2" type="ORF">K040078D81_50190</name>
</gene>
<dbReference type="RefSeq" id="WP_390409587.1">
    <property type="nucleotide sequence ID" value="NZ_BAABYW010000002.1"/>
</dbReference>
<comment type="caution">
    <text evidence="2">The sequence shown here is derived from an EMBL/GenBank/DDBJ whole genome shotgun (WGS) entry which is preliminary data.</text>
</comment>
<proteinExistence type="predicted"/>
<dbReference type="EMBL" id="BAABYW010000002">
    <property type="protein sequence ID" value="GAA6410902.1"/>
    <property type="molecule type" value="Genomic_DNA"/>
</dbReference>
<accession>A0ABQ0BHI1</accession>
<keyword evidence="1" id="KW-0812">Transmembrane</keyword>
<evidence type="ECO:0000313" key="3">
    <source>
        <dbReference type="Proteomes" id="UP001600943"/>
    </source>
</evidence>